<proteinExistence type="predicted"/>
<name>A0A918V7X5_9FLAO</name>
<organism evidence="1 2">
    <name type="scientific">Algibacter mikhailovii</name>
    <dbReference type="NCBI Taxonomy" id="425498"/>
    <lineage>
        <taxon>Bacteria</taxon>
        <taxon>Pseudomonadati</taxon>
        <taxon>Bacteroidota</taxon>
        <taxon>Flavobacteriia</taxon>
        <taxon>Flavobacteriales</taxon>
        <taxon>Flavobacteriaceae</taxon>
        <taxon>Algibacter</taxon>
    </lineage>
</organism>
<reference evidence="1" key="2">
    <citation type="submission" date="2020-09" db="EMBL/GenBank/DDBJ databases">
        <authorList>
            <person name="Sun Q."/>
            <person name="Kim S."/>
        </authorList>
    </citation>
    <scope>NUCLEOTIDE SEQUENCE</scope>
    <source>
        <strain evidence="1">KCTC 12710</strain>
    </source>
</reference>
<dbReference type="AlphaFoldDB" id="A0A918V7X5"/>
<evidence type="ECO:0000313" key="2">
    <source>
        <dbReference type="Proteomes" id="UP000636004"/>
    </source>
</evidence>
<dbReference type="EMBL" id="BMWZ01000002">
    <property type="protein sequence ID" value="GGZ73910.1"/>
    <property type="molecule type" value="Genomic_DNA"/>
</dbReference>
<gene>
    <name evidence="1" type="ORF">GCM10007028_09000</name>
</gene>
<protein>
    <recommendedName>
        <fullName evidence="3">Response regulator transcription factor</fullName>
    </recommendedName>
</protein>
<dbReference type="RefSeq" id="WP_189359584.1">
    <property type="nucleotide sequence ID" value="NZ_BMWZ01000002.1"/>
</dbReference>
<evidence type="ECO:0000313" key="1">
    <source>
        <dbReference type="EMBL" id="GGZ73910.1"/>
    </source>
</evidence>
<dbReference type="Gene3D" id="3.40.50.2300">
    <property type="match status" value="1"/>
</dbReference>
<evidence type="ECO:0008006" key="3">
    <source>
        <dbReference type="Google" id="ProtNLM"/>
    </source>
</evidence>
<reference evidence="1" key="1">
    <citation type="journal article" date="2014" name="Int. J. Syst. Evol. Microbiol.">
        <title>Complete genome sequence of Corynebacterium casei LMG S-19264T (=DSM 44701T), isolated from a smear-ripened cheese.</title>
        <authorList>
            <consortium name="US DOE Joint Genome Institute (JGI-PGF)"/>
            <person name="Walter F."/>
            <person name="Albersmeier A."/>
            <person name="Kalinowski J."/>
            <person name="Ruckert C."/>
        </authorList>
    </citation>
    <scope>NUCLEOTIDE SEQUENCE</scope>
    <source>
        <strain evidence="1">KCTC 12710</strain>
    </source>
</reference>
<comment type="caution">
    <text evidence="1">The sequence shown here is derived from an EMBL/GenBank/DDBJ whole genome shotgun (WGS) entry which is preliminary data.</text>
</comment>
<sequence>MLPIINTFIINEHQITAQAYKNILISNQKDLKLRLNTYVLNDISSTIENFKKSSSLPEYHLLILDTNVTFNSTDKINSIEKLCLFIKQKSPQTKLIITTSSKNNLRLINLLTRVNPDGLLVKSDITNLDLSSAIRRLLSGNPYYSSSVLKLFRKKIAQNIILDSIDTEILKELSNGSKMMELLKIIPLTKSGIEKRKRRLKQIFHTKTNSDRELVLSAKEQGFL</sequence>
<keyword evidence="2" id="KW-1185">Reference proteome</keyword>
<dbReference type="Proteomes" id="UP000636004">
    <property type="component" value="Unassembled WGS sequence"/>
</dbReference>
<accession>A0A918V7X5</accession>